<gene>
    <name evidence="1" type="ORF">EV186_11056</name>
</gene>
<dbReference type="Proteomes" id="UP000295444">
    <property type="component" value="Unassembled WGS sequence"/>
</dbReference>
<comment type="caution">
    <text evidence="1">The sequence shown here is derived from an EMBL/GenBank/DDBJ whole genome shotgun (WGS) entry which is preliminary data.</text>
</comment>
<reference evidence="1 2" key="1">
    <citation type="submission" date="2019-03" db="EMBL/GenBank/DDBJ databases">
        <title>Genomic Encyclopedia of Type Strains, Phase IV (KMG-IV): sequencing the most valuable type-strain genomes for metagenomic binning, comparative biology and taxonomic classification.</title>
        <authorList>
            <person name="Goeker M."/>
        </authorList>
    </citation>
    <scope>NUCLEOTIDE SEQUENCE [LARGE SCALE GENOMIC DNA]</scope>
    <source>
        <strain evidence="1 2">DSM 45361</strain>
    </source>
</reference>
<dbReference type="AlphaFoldDB" id="A0A4R6RWI8"/>
<organism evidence="1 2">
    <name type="scientific">Labedaea rhizosphaerae</name>
    <dbReference type="NCBI Taxonomy" id="598644"/>
    <lineage>
        <taxon>Bacteria</taxon>
        <taxon>Bacillati</taxon>
        <taxon>Actinomycetota</taxon>
        <taxon>Actinomycetes</taxon>
        <taxon>Pseudonocardiales</taxon>
        <taxon>Pseudonocardiaceae</taxon>
        <taxon>Labedaea</taxon>
    </lineage>
</organism>
<evidence type="ECO:0000313" key="2">
    <source>
        <dbReference type="Proteomes" id="UP000295444"/>
    </source>
</evidence>
<proteinExistence type="predicted"/>
<dbReference type="EMBL" id="SNXZ01000010">
    <property type="protein sequence ID" value="TDP90516.1"/>
    <property type="molecule type" value="Genomic_DNA"/>
</dbReference>
<sequence length="143" mass="16095">MAWHPIIRLRSRLMVRSERRAGYPRPRPAVCTSPAVRRPTPIIVDAATQNVVSGSAHPSSPVGAEPGTAPQDRWGIDLRWGVELLHRIPDDAEPLSSVDDHPLQVFQGACGRPALLIRQHLLDRTRTVWFDWADWDRCPNCAR</sequence>
<protein>
    <submittedName>
        <fullName evidence="1">Uncharacterized protein</fullName>
    </submittedName>
</protein>
<evidence type="ECO:0000313" key="1">
    <source>
        <dbReference type="EMBL" id="TDP90516.1"/>
    </source>
</evidence>
<accession>A0A4R6RWI8</accession>
<keyword evidence="2" id="KW-1185">Reference proteome</keyword>
<name>A0A4R6RWI8_LABRH</name>